<feature type="compositionally biased region" description="Basic and acidic residues" evidence="3">
    <location>
        <begin position="216"/>
        <end position="227"/>
    </location>
</feature>
<gene>
    <name evidence="7" type="primary">LOC106761076</name>
</gene>
<evidence type="ECO:0000256" key="3">
    <source>
        <dbReference type="SAM" id="MobiDB-lite"/>
    </source>
</evidence>
<dbReference type="Pfam" id="PF00249">
    <property type="entry name" value="Myb_DNA-binding"/>
    <property type="match status" value="1"/>
</dbReference>
<evidence type="ECO:0000313" key="6">
    <source>
        <dbReference type="Proteomes" id="UP000087766"/>
    </source>
</evidence>
<comment type="subcellular location">
    <subcellularLocation>
        <location evidence="1">Nucleus</location>
    </subcellularLocation>
</comment>
<dbReference type="SUPFAM" id="SSF46689">
    <property type="entry name" value="Homeodomain-like"/>
    <property type="match status" value="1"/>
</dbReference>
<evidence type="ECO:0000259" key="5">
    <source>
        <dbReference type="PROSITE" id="PS51294"/>
    </source>
</evidence>
<dbReference type="InterPro" id="IPR009057">
    <property type="entry name" value="Homeodomain-like_sf"/>
</dbReference>
<feature type="domain" description="HTH myb-type" evidence="5">
    <location>
        <begin position="384"/>
        <end position="443"/>
    </location>
</feature>
<sequence length="444" mass="50884">MDDLGQCLLEFFVRSRLPDTRIVSMSDPDSRFKKTFLLKILQNHLSSDRINITENFLRILEHLEELFRSDGFPITATMSAAYCAVAVECTIKYLRLNLYSHNPLYLRAVNRIWRNRIPYMNSSGSREESLLFSVELEGWRRDIETSLLDSQARERLAAVKTRRDAIIKLRACLEEALTVLGTPLVPLTATEHTNKTQRNQEGGHTEHTNKAQLNEEGEHTEHTEHTNKVQQNEEGEVQKCNSAAAENLYLPTTVEVEKIGDCMSGVEKIGDCISEELLAQDSLPKIVEVEKVRDCISGDLQALAKDFLTTTMEDNEEVQKTIEADLSCPQDINDNKTDPVENAARVDERDSVDNLQGGTSRFNLQSPKRRKHSPLKIYKPTVVTKRRKIKRWTQLEEETLKNGVETFGMGNWKLILNAHKDIFEERTEVDLKDKWRNMSRHGCK</sequence>
<accession>A0A1S3U209</accession>
<dbReference type="GO" id="GO:0005634">
    <property type="term" value="C:nucleus"/>
    <property type="evidence" value="ECO:0007669"/>
    <property type="project" value="UniProtKB-SubCell"/>
</dbReference>
<dbReference type="GeneID" id="106761076"/>
<dbReference type="AlphaFoldDB" id="A0A1S3U209"/>
<dbReference type="CDD" id="cd11660">
    <property type="entry name" value="SANT_TRF"/>
    <property type="match status" value="1"/>
</dbReference>
<name>A0A1S3U209_VIGRR</name>
<dbReference type="Gene3D" id="1.10.246.220">
    <property type="match status" value="1"/>
</dbReference>
<organism evidence="6 7">
    <name type="scientific">Vigna radiata var. radiata</name>
    <name type="common">Mung bean</name>
    <name type="synonym">Phaseolus aureus</name>
    <dbReference type="NCBI Taxonomy" id="3916"/>
    <lineage>
        <taxon>Eukaryota</taxon>
        <taxon>Viridiplantae</taxon>
        <taxon>Streptophyta</taxon>
        <taxon>Embryophyta</taxon>
        <taxon>Tracheophyta</taxon>
        <taxon>Spermatophyta</taxon>
        <taxon>Magnoliopsida</taxon>
        <taxon>eudicotyledons</taxon>
        <taxon>Gunneridae</taxon>
        <taxon>Pentapetalae</taxon>
        <taxon>rosids</taxon>
        <taxon>fabids</taxon>
        <taxon>Fabales</taxon>
        <taxon>Fabaceae</taxon>
        <taxon>Papilionoideae</taxon>
        <taxon>50 kb inversion clade</taxon>
        <taxon>NPAAA clade</taxon>
        <taxon>indigoferoid/millettioid clade</taxon>
        <taxon>Phaseoleae</taxon>
        <taxon>Vigna</taxon>
    </lineage>
</organism>
<proteinExistence type="predicted"/>
<keyword evidence="2" id="KW-0539">Nucleus</keyword>
<dbReference type="InterPro" id="IPR001005">
    <property type="entry name" value="SANT/Myb"/>
</dbReference>
<feature type="region of interest" description="Disordered" evidence="3">
    <location>
        <begin position="215"/>
        <end position="235"/>
    </location>
</feature>
<evidence type="ECO:0000256" key="2">
    <source>
        <dbReference type="ARBA" id="ARBA00023242"/>
    </source>
</evidence>
<evidence type="ECO:0000256" key="1">
    <source>
        <dbReference type="ARBA" id="ARBA00004123"/>
    </source>
</evidence>
<reference evidence="7" key="2">
    <citation type="submission" date="2025-08" db="UniProtKB">
        <authorList>
            <consortium name="RefSeq"/>
        </authorList>
    </citation>
    <scope>IDENTIFICATION</scope>
    <source>
        <tissue evidence="7">Leaf</tissue>
    </source>
</reference>
<dbReference type="PANTHER" id="PTHR46993:SF6">
    <property type="entry name" value="MYB TRANSCRIPTION FACTOR"/>
    <property type="match status" value="1"/>
</dbReference>
<keyword evidence="6" id="KW-1185">Reference proteome</keyword>
<dbReference type="Proteomes" id="UP000087766">
    <property type="component" value="Chromosome 5"/>
</dbReference>
<dbReference type="PROSITE" id="PS50090">
    <property type="entry name" value="MYB_LIKE"/>
    <property type="match status" value="1"/>
</dbReference>
<dbReference type="OrthoDB" id="608866at2759"/>
<protein>
    <submittedName>
        <fullName evidence="7">Uncharacterized protein LOC106761076 isoform X1</fullName>
    </submittedName>
</protein>
<feature type="domain" description="Myb-like" evidence="4">
    <location>
        <begin position="384"/>
        <end position="439"/>
    </location>
</feature>
<dbReference type="PANTHER" id="PTHR46993">
    <property type="entry name" value="MYB TRANSCRIPTION FACTOR"/>
    <property type="match status" value="1"/>
</dbReference>
<dbReference type="KEGG" id="vra:106761076"/>
<dbReference type="SMART" id="SM00717">
    <property type="entry name" value="SANT"/>
    <property type="match status" value="1"/>
</dbReference>
<reference evidence="6" key="1">
    <citation type="journal article" date="2014" name="Nat. Commun.">
        <title>Genome sequence of mungbean and insights into evolution within Vigna species.</title>
        <authorList>
            <person name="Kang Y.J."/>
            <person name="Kim S.K."/>
            <person name="Kim M.Y."/>
            <person name="Lestari P."/>
            <person name="Kim K.H."/>
            <person name="Ha B.K."/>
            <person name="Jun T.H."/>
            <person name="Hwang W.J."/>
            <person name="Lee T."/>
            <person name="Lee J."/>
            <person name="Shim S."/>
            <person name="Yoon M.Y."/>
            <person name="Jang Y.E."/>
            <person name="Han K.S."/>
            <person name="Taeprayoon P."/>
            <person name="Yoon N."/>
            <person name="Somta P."/>
            <person name="Tanya P."/>
            <person name="Kim K.S."/>
            <person name="Gwag J.G."/>
            <person name="Moon J.K."/>
            <person name="Lee Y.H."/>
            <person name="Park B.S."/>
            <person name="Bombarely A."/>
            <person name="Doyle J.J."/>
            <person name="Jackson S.A."/>
            <person name="Schafleitner R."/>
            <person name="Srinives P."/>
            <person name="Varshney R.K."/>
            <person name="Lee S.H."/>
        </authorList>
    </citation>
    <scope>NUCLEOTIDE SEQUENCE [LARGE SCALE GENOMIC DNA]</scope>
    <source>
        <strain evidence="6">cv. VC1973A</strain>
    </source>
</reference>
<dbReference type="InterPro" id="IPR017930">
    <property type="entry name" value="Myb_dom"/>
</dbReference>
<dbReference type="PROSITE" id="PS51294">
    <property type="entry name" value="HTH_MYB"/>
    <property type="match status" value="1"/>
</dbReference>
<evidence type="ECO:0000259" key="4">
    <source>
        <dbReference type="PROSITE" id="PS50090"/>
    </source>
</evidence>
<dbReference type="RefSeq" id="XP_014500056.1">
    <property type="nucleotide sequence ID" value="XM_014644570.2"/>
</dbReference>
<evidence type="ECO:0000313" key="7">
    <source>
        <dbReference type="RefSeq" id="XP_014500056.1"/>
    </source>
</evidence>